<evidence type="ECO:0000313" key="1">
    <source>
        <dbReference type="EMBL" id="SGY96072.1"/>
    </source>
</evidence>
<gene>
    <name evidence="1" type="ORF">MT2528_3124</name>
    <name evidence="2" type="ORF">NVI5450_3321</name>
</gene>
<keyword evidence="3" id="KW-1185">Reference proteome</keyword>
<dbReference type="RefSeq" id="WP_045111021.1">
    <property type="nucleotide sequence ID" value="NZ_CAWQZC010000029.1"/>
</dbReference>
<dbReference type="PATRIC" id="fig|80854.5.peg.3117"/>
<dbReference type="GeneID" id="61296957"/>
<reference evidence="1 3" key="2">
    <citation type="submission" date="2016-11" db="EMBL/GenBank/DDBJ databases">
        <authorList>
            <person name="Klemetsen T."/>
        </authorList>
    </citation>
    <scope>NUCLEOTIDE SEQUENCE [LARGE SCALE GENOMIC DNA]</scope>
    <source>
        <strain evidence="1">MT 2528</strain>
    </source>
</reference>
<proteinExistence type="predicted"/>
<dbReference type="Pfam" id="PF04964">
    <property type="entry name" value="Flp_Fap"/>
    <property type="match status" value="1"/>
</dbReference>
<dbReference type="Proteomes" id="UP000182660">
    <property type="component" value="Unassembled WGS sequence"/>
</dbReference>
<accession>A0A090IKM2</accession>
<organism evidence="2 4">
    <name type="scientific">Moritella viscosa</name>
    <dbReference type="NCBI Taxonomy" id="80854"/>
    <lineage>
        <taxon>Bacteria</taxon>
        <taxon>Pseudomonadati</taxon>
        <taxon>Pseudomonadota</taxon>
        <taxon>Gammaproteobacteria</taxon>
        <taxon>Alteromonadales</taxon>
        <taxon>Moritellaceae</taxon>
        <taxon>Moritella</taxon>
    </lineage>
</organism>
<dbReference type="InterPro" id="IPR007047">
    <property type="entry name" value="Flp_Fap"/>
</dbReference>
<dbReference type="HOGENOM" id="CLU_171854_2_0_6"/>
<dbReference type="KEGG" id="mvs:MVIS_2940"/>
<evidence type="ECO:0000313" key="3">
    <source>
        <dbReference type="Proteomes" id="UP000182660"/>
    </source>
</evidence>
<dbReference type="Proteomes" id="UP000183794">
    <property type="component" value="Unassembled WGS sequence"/>
</dbReference>
<evidence type="ECO:0000313" key="2">
    <source>
        <dbReference type="EMBL" id="SGZ08398.1"/>
    </source>
</evidence>
<protein>
    <submittedName>
        <fullName evidence="2">Uncharacterized protein</fullName>
    </submittedName>
</protein>
<sequence>MFTQMYIKTSTFLATYKNDESGVTAIEYGLIGVAMATLLGVVFSSTATGSLLGTLTSAFDGITTAIGDVTP</sequence>
<evidence type="ECO:0000313" key="4">
    <source>
        <dbReference type="Proteomes" id="UP000183794"/>
    </source>
</evidence>
<dbReference type="EMBL" id="FPLJ01000069">
    <property type="protein sequence ID" value="SGY96072.1"/>
    <property type="molecule type" value="Genomic_DNA"/>
</dbReference>
<dbReference type="OrthoDB" id="5690605at2"/>
<name>A0A090IKM2_9GAMM</name>
<dbReference type="STRING" id="80854.MVIS_2940"/>
<reference evidence="2 4" key="1">
    <citation type="submission" date="2016-11" db="EMBL/GenBank/DDBJ databases">
        <authorList>
            <person name="Jaros S."/>
            <person name="Januszkiewicz K."/>
            <person name="Wedrychowicz H."/>
        </authorList>
    </citation>
    <scope>NUCLEOTIDE SEQUENCE [LARGE SCALE GENOMIC DNA]</scope>
    <source>
        <strain evidence="2">NVI 5450</strain>
    </source>
</reference>
<dbReference type="AlphaFoldDB" id="A0A090IKM2"/>
<dbReference type="EMBL" id="FPLD01000091">
    <property type="protein sequence ID" value="SGZ08398.1"/>
    <property type="molecule type" value="Genomic_DNA"/>
</dbReference>